<dbReference type="CDD" id="cd07208">
    <property type="entry name" value="Pat_hypo_Ecoli_yjju_like"/>
    <property type="match status" value="1"/>
</dbReference>
<dbReference type="InterPro" id="IPR037483">
    <property type="entry name" value="YjjU-like"/>
</dbReference>
<dbReference type="Gene3D" id="3.40.1090.10">
    <property type="entry name" value="Cytosolic phospholipase A2 catalytic domain"/>
    <property type="match status" value="2"/>
</dbReference>
<evidence type="ECO:0000256" key="3">
    <source>
        <dbReference type="ARBA" id="ARBA00023098"/>
    </source>
</evidence>
<dbReference type="PANTHER" id="PTHR14226">
    <property type="entry name" value="NEUROPATHY TARGET ESTERASE/SWISS CHEESE D.MELANOGASTER"/>
    <property type="match status" value="1"/>
</dbReference>
<evidence type="ECO:0000256" key="2">
    <source>
        <dbReference type="ARBA" id="ARBA00022963"/>
    </source>
</evidence>
<dbReference type="OrthoDB" id="9802424at2"/>
<protein>
    <recommendedName>
        <fullName evidence="5">PNPLA domain-containing protein</fullName>
    </recommendedName>
</protein>
<dbReference type="InterPro" id="IPR002641">
    <property type="entry name" value="PNPLA_dom"/>
</dbReference>
<dbReference type="GO" id="GO:0016787">
    <property type="term" value="F:hydrolase activity"/>
    <property type="evidence" value="ECO:0007669"/>
    <property type="project" value="UniProtKB-UniRule"/>
</dbReference>
<organism evidence="6 7">
    <name type="scientific">Vibrio halioticoli NBRC 102217</name>
    <dbReference type="NCBI Taxonomy" id="1219072"/>
    <lineage>
        <taxon>Bacteria</taxon>
        <taxon>Pseudomonadati</taxon>
        <taxon>Pseudomonadota</taxon>
        <taxon>Gammaproteobacteria</taxon>
        <taxon>Vibrionales</taxon>
        <taxon>Vibrionaceae</taxon>
        <taxon>Vibrio</taxon>
    </lineage>
</organism>
<dbReference type="AlphaFoldDB" id="V5FGD0"/>
<feature type="active site" description="Proton acceptor" evidence="4">
    <location>
        <position position="169"/>
    </location>
</feature>
<keyword evidence="7" id="KW-1185">Reference proteome</keyword>
<keyword evidence="3 4" id="KW-0443">Lipid metabolism</keyword>
<evidence type="ECO:0000259" key="5">
    <source>
        <dbReference type="PROSITE" id="PS51635"/>
    </source>
</evidence>
<reference evidence="6 7" key="1">
    <citation type="submission" date="2013-10" db="EMBL/GenBank/DDBJ databases">
        <authorList>
            <person name="Ichikawa N."/>
            <person name="Kimura A."/>
            <person name="Ohji S."/>
            <person name="Hosoyama A."/>
            <person name="Fujita N."/>
        </authorList>
    </citation>
    <scope>NUCLEOTIDE SEQUENCE [LARGE SCALE GENOMIC DNA]</scope>
    <source>
        <strain evidence="6 7">NBRC 102217</strain>
    </source>
</reference>
<dbReference type="SUPFAM" id="SSF52151">
    <property type="entry name" value="FabD/lysophospholipase-like"/>
    <property type="match status" value="1"/>
</dbReference>
<gene>
    <name evidence="6" type="ORF">VHA01S_056_00250</name>
</gene>
<proteinExistence type="predicted"/>
<dbReference type="InterPro" id="IPR045943">
    <property type="entry name" value="DUF6363"/>
</dbReference>
<dbReference type="Proteomes" id="UP000017800">
    <property type="component" value="Unassembled WGS sequence"/>
</dbReference>
<dbReference type="Pfam" id="PF19890">
    <property type="entry name" value="DUF6363"/>
    <property type="match status" value="1"/>
</dbReference>
<feature type="domain" description="PNPLA" evidence="5">
    <location>
        <begin position="11"/>
        <end position="182"/>
    </location>
</feature>
<dbReference type="PROSITE" id="PS51635">
    <property type="entry name" value="PNPLA"/>
    <property type="match status" value="1"/>
</dbReference>
<dbReference type="InterPro" id="IPR016035">
    <property type="entry name" value="Acyl_Trfase/lysoPLipase"/>
</dbReference>
<feature type="short sequence motif" description="DGA/G" evidence="4">
    <location>
        <begin position="169"/>
        <end position="171"/>
    </location>
</feature>
<dbReference type="RefSeq" id="WP_023405122.1">
    <property type="nucleotide sequence ID" value="NZ_BAUJ01000056.1"/>
</dbReference>
<sequence length="377" mass="42299">MLSECTGKYSLVVQGGGQKGAFAAGVLDTFIAANYDPFSLYIGTSAGALNVSSFVTKQPGLGLDFIINYTTKNRFFDFHRLMHKQQAAMDLDWAFQFVHSGEFPLDIKKGAKNLGSDKQALACVTHVEEMKDYYFPIFSEQWYDVLRATCAIPMLYHQEIEIDGAKWVDGGVTATIPVQEAYRRGACNIVAITTETMIGETQKPHFSLSSENLDKIKLDLSRGIEPYIQRFSSRSATAAPHKTSQARSKAKQISEQFLARVNQLQAQHHFPKLDSIPKNWLPDTEKLSEMLAHQSQKMNFKAHTPRTVEMLFNHYMNHSAISGFMNKPPEGVNLWEITPRKPLSCSGLMSHKDDIFADYESGVLAGKEFLCKVNHSK</sequence>
<keyword evidence="2 4" id="KW-0442">Lipid degradation</keyword>
<reference evidence="6 7" key="2">
    <citation type="submission" date="2013-11" db="EMBL/GenBank/DDBJ databases">
        <title>Whole genome shotgun sequence of Vibrio halioticoli NBRC 102217.</title>
        <authorList>
            <person name="Isaki S."/>
            <person name="Kimura A."/>
            <person name="Ohji S."/>
            <person name="Hosoyama A."/>
            <person name="Fujita N."/>
            <person name="Hashimoto M."/>
            <person name="Hosoyama Y."/>
            <person name="Yamazoe A."/>
        </authorList>
    </citation>
    <scope>NUCLEOTIDE SEQUENCE [LARGE SCALE GENOMIC DNA]</scope>
    <source>
        <strain evidence="6 7">NBRC 102217</strain>
    </source>
</reference>
<feature type="short sequence motif" description="GXSXG" evidence="4">
    <location>
        <begin position="43"/>
        <end position="47"/>
    </location>
</feature>
<dbReference type="EMBL" id="BAUJ01000056">
    <property type="protein sequence ID" value="GAD90808.1"/>
    <property type="molecule type" value="Genomic_DNA"/>
</dbReference>
<dbReference type="GO" id="GO:0016042">
    <property type="term" value="P:lipid catabolic process"/>
    <property type="evidence" value="ECO:0007669"/>
    <property type="project" value="UniProtKB-UniRule"/>
</dbReference>
<evidence type="ECO:0000256" key="4">
    <source>
        <dbReference type="PROSITE-ProRule" id="PRU01161"/>
    </source>
</evidence>
<dbReference type="PANTHER" id="PTHR14226:SF25">
    <property type="entry name" value="PHOSPHOESTERASE"/>
    <property type="match status" value="1"/>
</dbReference>
<dbReference type="InterPro" id="IPR050301">
    <property type="entry name" value="NTE"/>
</dbReference>
<evidence type="ECO:0000256" key="1">
    <source>
        <dbReference type="ARBA" id="ARBA00022801"/>
    </source>
</evidence>
<dbReference type="Pfam" id="PF01734">
    <property type="entry name" value="Patatin"/>
    <property type="match status" value="1"/>
</dbReference>
<accession>V5FGD0</accession>
<feature type="active site" description="Nucleophile" evidence="4">
    <location>
        <position position="45"/>
    </location>
</feature>
<name>V5FGD0_9VIBR</name>
<feature type="short sequence motif" description="GXGXXG" evidence="4">
    <location>
        <begin position="15"/>
        <end position="20"/>
    </location>
</feature>
<keyword evidence="1 4" id="KW-0378">Hydrolase</keyword>
<evidence type="ECO:0000313" key="6">
    <source>
        <dbReference type="EMBL" id="GAD90808.1"/>
    </source>
</evidence>
<comment type="caution">
    <text evidence="6">The sequence shown here is derived from an EMBL/GenBank/DDBJ whole genome shotgun (WGS) entry which is preliminary data.</text>
</comment>
<dbReference type="eggNOG" id="COG4667">
    <property type="taxonomic scope" value="Bacteria"/>
</dbReference>
<evidence type="ECO:0000313" key="7">
    <source>
        <dbReference type="Proteomes" id="UP000017800"/>
    </source>
</evidence>